<dbReference type="EMBL" id="CP095873">
    <property type="protein sequence ID" value="UPL23007.1"/>
    <property type="molecule type" value="Genomic_DNA"/>
</dbReference>
<dbReference type="eggNOG" id="COG3308">
    <property type="taxonomic scope" value="Bacteria"/>
</dbReference>
<protein>
    <submittedName>
        <fullName evidence="2">DUF2069 domain-containing protein</fullName>
    </submittedName>
</protein>
<keyword evidence="1" id="KW-0812">Transmembrane</keyword>
<sequence length="136" mass="15158">MHEPLNPILHRVAALALVALIALCLAWELHFAPLKPGGSWLVLKVIPLVLPLRSVLKGNLYTLQWTSMMILLYFAEGVMRAWSDPVAEVMPWAIAEIVLSLIYYFCAIFYLWPAKKAAKQRSKAEKAEAAKAAKSA</sequence>
<name>A0A0A2NBT3_ALCFA</name>
<dbReference type="Pfam" id="PF09842">
    <property type="entry name" value="DUF2069"/>
    <property type="match status" value="1"/>
</dbReference>
<feature type="transmembrane region" description="Helical" evidence="1">
    <location>
        <begin position="63"/>
        <end position="83"/>
    </location>
</feature>
<feature type="transmembrane region" description="Helical" evidence="1">
    <location>
        <begin position="38"/>
        <end position="56"/>
    </location>
</feature>
<reference evidence="2 4" key="1">
    <citation type="submission" date="2018-05" db="EMBL/GenBank/DDBJ databases">
        <title>Genome Sequence of an Efficient Indole-Degrading Bacterium, Alcaligenes sp.YBY.</title>
        <authorList>
            <person name="Yang B."/>
        </authorList>
    </citation>
    <scope>NUCLEOTIDE SEQUENCE [LARGE SCALE GENOMIC DNA]</scope>
    <source>
        <strain evidence="2 4">YBY</strain>
    </source>
</reference>
<dbReference type="STRING" id="511.UZ73_01080"/>
<reference evidence="3" key="3">
    <citation type="submission" date="2022-04" db="EMBL/GenBank/DDBJ databases">
        <title>Genomic mining of Alcaligenes faecalis D334 producing ectoin and derivatives.</title>
        <authorList>
            <person name="Doan V.T."/>
            <person name="Quach N.T."/>
            <person name="Vu T.-H.-N."/>
            <person name="Phi Q.-T."/>
        </authorList>
    </citation>
    <scope>NUCLEOTIDE SEQUENCE</scope>
    <source>
        <strain evidence="3">D334</strain>
    </source>
</reference>
<gene>
    <name evidence="2" type="ORF">DF183_03990</name>
    <name evidence="3" type="ORF">MXF72_08005</name>
</gene>
<organism evidence="2 4">
    <name type="scientific">Alcaligenes faecalis</name>
    <dbReference type="NCBI Taxonomy" id="511"/>
    <lineage>
        <taxon>Bacteria</taxon>
        <taxon>Pseudomonadati</taxon>
        <taxon>Pseudomonadota</taxon>
        <taxon>Betaproteobacteria</taxon>
        <taxon>Burkholderiales</taxon>
        <taxon>Alcaligenaceae</taxon>
        <taxon>Alcaligenes</taxon>
    </lineage>
</organism>
<keyword evidence="1" id="KW-1133">Transmembrane helix</keyword>
<dbReference type="EMBL" id="QEXO01000001">
    <property type="protein sequence ID" value="PWE15896.1"/>
    <property type="molecule type" value="Genomic_DNA"/>
</dbReference>
<evidence type="ECO:0000313" key="4">
    <source>
        <dbReference type="Proteomes" id="UP000245216"/>
    </source>
</evidence>
<evidence type="ECO:0000313" key="2">
    <source>
        <dbReference type="EMBL" id="PWE15896.1"/>
    </source>
</evidence>
<accession>A0A0A2NBT3</accession>
<evidence type="ECO:0000256" key="1">
    <source>
        <dbReference type="SAM" id="Phobius"/>
    </source>
</evidence>
<dbReference type="InterPro" id="IPR018643">
    <property type="entry name" value="DUF2069_membrane"/>
</dbReference>
<dbReference type="AlphaFoldDB" id="A0A0A2NBT3"/>
<dbReference type="GeneID" id="96773605"/>
<feature type="transmembrane region" description="Helical" evidence="1">
    <location>
        <begin position="12"/>
        <end position="32"/>
    </location>
</feature>
<reference evidence="2 4" key="2">
    <citation type="submission" date="2018-05" db="EMBL/GenBank/DDBJ databases">
        <authorList>
            <person name="Lanie J.A."/>
            <person name="Ng W.-L."/>
            <person name="Kazmierczak K.M."/>
            <person name="Andrzejewski T.M."/>
            <person name="Davidsen T.M."/>
            <person name="Wayne K.J."/>
            <person name="Tettelin H."/>
            <person name="Glass J.I."/>
            <person name="Rusch D."/>
            <person name="Podicherti R."/>
            <person name="Tsui H.-C.T."/>
            <person name="Winkler M.E."/>
        </authorList>
    </citation>
    <scope>NUCLEOTIDE SEQUENCE [LARGE SCALE GENOMIC DNA]</scope>
    <source>
        <strain evidence="2 4">YBY</strain>
    </source>
</reference>
<evidence type="ECO:0000313" key="3">
    <source>
        <dbReference type="EMBL" id="UPL23007.1"/>
    </source>
</evidence>
<keyword evidence="1" id="KW-0472">Membrane</keyword>
<dbReference type="Proteomes" id="UP000830925">
    <property type="component" value="Chromosome"/>
</dbReference>
<feature type="transmembrane region" description="Helical" evidence="1">
    <location>
        <begin position="89"/>
        <end position="112"/>
    </location>
</feature>
<proteinExistence type="predicted"/>
<dbReference type="Proteomes" id="UP000245216">
    <property type="component" value="Unassembled WGS sequence"/>
</dbReference>
<dbReference type="RefSeq" id="WP_009462169.1">
    <property type="nucleotide sequence ID" value="NZ_CP021883.1"/>
</dbReference>